<name>A0A377FSW1_9BACL</name>
<dbReference type="GO" id="GO:0042276">
    <property type="term" value="P:error-prone translesion synthesis"/>
    <property type="evidence" value="ECO:0007669"/>
    <property type="project" value="TreeGrafter"/>
</dbReference>
<organism evidence="3 4">
    <name type="scientific">Exiguobacterium aurantiacum</name>
    <dbReference type="NCBI Taxonomy" id="33987"/>
    <lineage>
        <taxon>Bacteria</taxon>
        <taxon>Bacillati</taxon>
        <taxon>Bacillota</taxon>
        <taxon>Bacilli</taxon>
        <taxon>Bacillales</taxon>
        <taxon>Bacillales Family XII. Incertae Sedis</taxon>
        <taxon>Exiguobacterium</taxon>
    </lineage>
</organism>
<dbReference type="Gene3D" id="1.10.150.20">
    <property type="entry name" value="5' to 3' exonuclease, C-terminal subdomain"/>
    <property type="match status" value="1"/>
</dbReference>
<dbReference type="Gene3D" id="3.30.1490.100">
    <property type="entry name" value="DNA polymerase, Y-family, little finger domain"/>
    <property type="match status" value="1"/>
</dbReference>
<dbReference type="AlphaFoldDB" id="A0A377FSW1"/>
<dbReference type="InterPro" id="IPR017961">
    <property type="entry name" value="DNA_pol_Y-fam_little_finger"/>
</dbReference>
<dbReference type="SUPFAM" id="SSF100879">
    <property type="entry name" value="Lesion bypass DNA polymerase (Y-family), little finger domain"/>
    <property type="match status" value="1"/>
</dbReference>
<dbReference type="InterPro" id="IPR053848">
    <property type="entry name" value="IMS_HHH_1"/>
</dbReference>
<dbReference type="PANTHER" id="PTHR11076">
    <property type="entry name" value="DNA REPAIR POLYMERASE UMUC / TRANSFERASE FAMILY MEMBER"/>
    <property type="match status" value="1"/>
</dbReference>
<dbReference type="Gene3D" id="3.30.70.270">
    <property type="match status" value="1"/>
</dbReference>
<dbReference type="GO" id="GO:0003887">
    <property type="term" value="F:DNA-directed DNA polymerase activity"/>
    <property type="evidence" value="ECO:0007669"/>
    <property type="project" value="InterPro"/>
</dbReference>
<dbReference type="Gene3D" id="3.40.1170.60">
    <property type="match status" value="1"/>
</dbReference>
<evidence type="ECO:0000259" key="2">
    <source>
        <dbReference type="PROSITE" id="PS50173"/>
    </source>
</evidence>
<dbReference type="GO" id="GO:0005829">
    <property type="term" value="C:cytosol"/>
    <property type="evidence" value="ECO:0007669"/>
    <property type="project" value="TreeGrafter"/>
</dbReference>
<comment type="similarity">
    <text evidence="1">Belongs to the DNA polymerase type-Y family.</text>
</comment>
<dbReference type="STRING" id="1397694.GCA_000702585_01450"/>
<dbReference type="EMBL" id="UGGP01000001">
    <property type="protein sequence ID" value="STO07586.1"/>
    <property type="molecule type" value="Genomic_DNA"/>
</dbReference>
<dbReference type="SUPFAM" id="SSF56672">
    <property type="entry name" value="DNA/RNA polymerases"/>
    <property type="match status" value="1"/>
</dbReference>
<dbReference type="RefSeq" id="WP_029334616.1">
    <property type="nucleotide sequence ID" value="NZ_UGGP01000001.1"/>
</dbReference>
<dbReference type="PROSITE" id="PS50173">
    <property type="entry name" value="UMUC"/>
    <property type="match status" value="1"/>
</dbReference>
<dbReference type="GO" id="GO:0006281">
    <property type="term" value="P:DNA repair"/>
    <property type="evidence" value="ECO:0007669"/>
    <property type="project" value="InterPro"/>
</dbReference>
<dbReference type="GO" id="GO:0009432">
    <property type="term" value="P:SOS response"/>
    <property type="evidence" value="ECO:0007669"/>
    <property type="project" value="TreeGrafter"/>
</dbReference>
<evidence type="ECO:0000313" key="3">
    <source>
        <dbReference type="EMBL" id="STO07586.1"/>
    </source>
</evidence>
<feature type="domain" description="UmuC" evidence="2">
    <location>
        <begin position="5"/>
        <end position="195"/>
    </location>
</feature>
<dbReference type="Proteomes" id="UP000254060">
    <property type="component" value="Unassembled WGS sequence"/>
</dbReference>
<dbReference type="InterPro" id="IPR043502">
    <property type="entry name" value="DNA/RNA_pol_sf"/>
</dbReference>
<evidence type="ECO:0000313" key="4">
    <source>
        <dbReference type="Proteomes" id="UP000254060"/>
    </source>
</evidence>
<dbReference type="InterPro" id="IPR043128">
    <property type="entry name" value="Rev_trsase/Diguanyl_cyclase"/>
</dbReference>
<proteinExistence type="inferred from homology"/>
<dbReference type="PANTHER" id="PTHR11076:SF35">
    <property type="entry name" value="DNA REPAIR PROTEIN HOMOLOG YOBH"/>
    <property type="match status" value="1"/>
</dbReference>
<dbReference type="Pfam" id="PF11799">
    <property type="entry name" value="IMS_C"/>
    <property type="match status" value="1"/>
</dbReference>
<gene>
    <name evidence="3" type="primary">umuC</name>
    <name evidence="3" type="ORF">NCTC13163_00936</name>
</gene>
<dbReference type="OrthoDB" id="9808813at2"/>
<reference evidence="3 4" key="1">
    <citation type="submission" date="2018-06" db="EMBL/GenBank/DDBJ databases">
        <authorList>
            <consortium name="Pathogen Informatics"/>
            <person name="Doyle S."/>
        </authorList>
    </citation>
    <scope>NUCLEOTIDE SEQUENCE [LARGE SCALE GENOMIC DNA]</scope>
    <source>
        <strain evidence="3 4">NCTC13163</strain>
    </source>
</reference>
<dbReference type="GO" id="GO:0003684">
    <property type="term" value="F:damaged DNA binding"/>
    <property type="evidence" value="ECO:0007669"/>
    <property type="project" value="InterPro"/>
</dbReference>
<evidence type="ECO:0000256" key="1">
    <source>
        <dbReference type="ARBA" id="ARBA00010945"/>
    </source>
</evidence>
<protein>
    <submittedName>
        <fullName evidence="3">DNA polymerase IV</fullName>
    </submittedName>
</protein>
<dbReference type="InterPro" id="IPR036775">
    <property type="entry name" value="DNA_pol_Y-fam_lit_finger_sf"/>
</dbReference>
<dbReference type="InterPro" id="IPR050116">
    <property type="entry name" value="DNA_polymerase-Y"/>
</dbReference>
<dbReference type="Pfam" id="PF00817">
    <property type="entry name" value="IMS"/>
    <property type="match status" value="1"/>
</dbReference>
<dbReference type="Pfam" id="PF21999">
    <property type="entry name" value="IMS_HHH_1"/>
    <property type="match status" value="1"/>
</dbReference>
<sequence length="431" mass="48611">MRRRIFCIDSVSFYASCECAARNLNPYKTKFVVLSNLEDHGALVLAATPPMKRLGIKTGARRFHIDRLPWQDRKHVLYAEARMSHYLNVSVQIVHILHQFAPPEAIRVYSIDETLVDLSGTERLFGNDEHVARLIRSTVFRYTGIPVTIGIGPNNVLAKLVLDLHGKKTGVARCLLHDVEKLIHPAPIEKMWGVGAKMAVHLQRLGIFTIGDLAHYPLDVLHEKFGVIGAELWHHAWGIDESPTILPPSSLFGAKRQRPRTIGHGITLMKDYTTYASIRLVLQAIAVEVGMRTRQAGLVGGSVHLGVRYTRTSERRGFSKQKKLDRFTADEQDFLPVLLALFLDGWDETEAVRYVSVALGKLEPRIDHVQLSFFEDEWAKARRYDFLDLVDQLNVRFGRGTIRPASSLLKDSPLRTRQRLIGGHKQGGDPS</sequence>
<accession>A0A377FSW1</accession>
<dbReference type="InterPro" id="IPR001126">
    <property type="entry name" value="UmuC"/>
</dbReference>